<dbReference type="InterPro" id="IPR036291">
    <property type="entry name" value="NAD(P)-bd_dom_sf"/>
</dbReference>
<dbReference type="PANTHER" id="PTHR43943:SF2">
    <property type="entry name" value="DEHYDROGENASE_REDUCTASE 4"/>
    <property type="match status" value="1"/>
</dbReference>
<evidence type="ECO:0000256" key="1">
    <source>
        <dbReference type="ARBA" id="ARBA00006484"/>
    </source>
</evidence>
<protein>
    <submittedName>
        <fullName evidence="2">Oxidoreductase, short chain dehydrogenase/reductase family protein</fullName>
    </submittedName>
</protein>
<dbReference type="SUPFAM" id="SSF51735">
    <property type="entry name" value="NAD(P)-binding Rossmann-fold domains"/>
    <property type="match status" value="1"/>
</dbReference>
<sequence length="263" mass="27462">MHVKEMFDLKGKVAFVTGAARGLGFAMAEAVAEQGATTILSDVDEVAVNEACARLRGRGLSAEGLVLDVGELDLLRSTIDRTAAHFGRLDIMIANAGISAGPGPLTERGAMAQFDPVHWDTLLRLNLTSVFITIQAAAAHMRKQKSGRIVVTSSIAGIRAERMVGYAYAATKAAVSNLVRQSAVELATDNVTINAIAPGPFLTDIGQGRMRQADTAKQFAADTLLNRIGLPHEIKGLAALLASPASSYITGAVIPIDGGATAI</sequence>
<dbReference type="PRINTS" id="PR00080">
    <property type="entry name" value="SDRFAMILY"/>
</dbReference>
<dbReference type="EMBL" id="LS398110">
    <property type="protein sequence ID" value="SPP92889.1"/>
    <property type="molecule type" value="Genomic_DNA"/>
</dbReference>
<comment type="similarity">
    <text evidence="1">Belongs to the short-chain dehydrogenases/reductases (SDR) family.</text>
</comment>
<name>A0A2U3PUT7_9BRAD</name>
<evidence type="ECO:0000313" key="2">
    <source>
        <dbReference type="EMBL" id="SPP92889.1"/>
    </source>
</evidence>
<dbReference type="InterPro" id="IPR002347">
    <property type="entry name" value="SDR_fam"/>
</dbReference>
<accession>A0A2U3PUT7</accession>
<dbReference type="Gene3D" id="3.40.50.720">
    <property type="entry name" value="NAD(P)-binding Rossmann-like Domain"/>
    <property type="match status" value="1"/>
</dbReference>
<reference evidence="2 3" key="1">
    <citation type="submission" date="2018-03" db="EMBL/GenBank/DDBJ databases">
        <authorList>
            <person name="Gully D."/>
        </authorList>
    </citation>
    <scope>NUCLEOTIDE SEQUENCE [LARGE SCALE GENOMIC DNA]</scope>
    <source>
        <strain evidence="2">ORS3257</strain>
    </source>
</reference>
<dbReference type="KEGG" id="bvz:BRAD3257_1773"/>
<evidence type="ECO:0000313" key="3">
    <source>
        <dbReference type="Proteomes" id="UP000246085"/>
    </source>
</evidence>
<dbReference type="RefSeq" id="WP_122401414.1">
    <property type="nucleotide sequence ID" value="NZ_LS398110.1"/>
</dbReference>
<gene>
    <name evidence="2" type="ORF">BRAD3257_1773</name>
</gene>
<dbReference type="FunFam" id="3.40.50.720:FF:000084">
    <property type="entry name" value="Short-chain dehydrogenase reductase"/>
    <property type="match status" value="1"/>
</dbReference>
<proteinExistence type="inferred from homology"/>
<organism evidence="2 3">
    <name type="scientific">Bradyrhizobium vignae</name>
    <dbReference type="NCBI Taxonomy" id="1549949"/>
    <lineage>
        <taxon>Bacteria</taxon>
        <taxon>Pseudomonadati</taxon>
        <taxon>Pseudomonadota</taxon>
        <taxon>Alphaproteobacteria</taxon>
        <taxon>Hyphomicrobiales</taxon>
        <taxon>Nitrobacteraceae</taxon>
        <taxon>Bradyrhizobium</taxon>
    </lineage>
</organism>
<dbReference type="AlphaFoldDB" id="A0A2U3PUT7"/>
<dbReference type="PANTHER" id="PTHR43943">
    <property type="entry name" value="DEHYDROGENASE/REDUCTASE (SDR FAMILY) MEMBER 4"/>
    <property type="match status" value="1"/>
</dbReference>
<dbReference type="Pfam" id="PF13561">
    <property type="entry name" value="adh_short_C2"/>
    <property type="match status" value="1"/>
</dbReference>
<dbReference type="PRINTS" id="PR00081">
    <property type="entry name" value="GDHRDH"/>
</dbReference>
<dbReference type="Proteomes" id="UP000246085">
    <property type="component" value="Chromosome BRAD3257"/>
</dbReference>